<gene>
    <name evidence="2" type="ORF">E2C01_083687</name>
</gene>
<keyword evidence="1" id="KW-0812">Transmembrane</keyword>
<dbReference type="EMBL" id="VSRR010078900">
    <property type="protein sequence ID" value="MPC88766.1"/>
    <property type="molecule type" value="Genomic_DNA"/>
</dbReference>
<evidence type="ECO:0000313" key="2">
    <source>
        <dbReference type="EMBL" id="MPC88766.1"/>
    </source>
</evidence>
<keyword evidence="3" id="KW-1185">Reference proteome</keyword>
<dbReference type="AlphaFoldDB" id="A0A5B7J4A3"/>
<dbReference type="Proteomes" id="UP000324222">
    <property type="component" value="Unassembled WGS sequence"/>
</dbReference>
<keyword evidence="1" id="KW-0472">Membrane</keyword>
<organism evidence="2 3">
    <name type="scientific">Portunus trituberculatus</name>
    <name type="common">Swimming crab</name>
    <name type="synonym">Neptunus trituberculatus</name>
    <dbReference type="NCBI Taxonomy" id="210409"/>
    <lineage>
        <taxon>Eukaryota</taxon>
        <taxon>Metazoa</taxon>
        <taxon>Ecdysozoa</taxon>
        <taxon>Arthropoda</taxon>
        <taxon>Crustacea</taxon>
        <taxon>Multicrustacea</taxon>
        <taxon>Malacostraca</taxon>
        <taxon>Eumalacostraca</taxon>
        <taxon>Eucarida</taxon>
        <taxon>Decapoda</taxon>
        <taxon>Pleocyemata</taxon>
        <taxon>Brachyura</taxon>
        <taxon>Eubrachyura</taxon>
        <taxon>Portunoidea</taxon>
        <taxon>Portunidae</taxon>
        <taxon>Portuninae</taxon>
        <taxon>Portunus</taxon>
    </lineage>
</organism>
<protein>
    <submittedName>
        <fullName evidence="2">Uncharacterized protein</fullName>
    </submittedName>
</protein>
<name>A0A5B7J4A3_PORTR</name>
<proteinExistence type="predicted"/>
<feature type="transmembrane region" description="Helical" evidence="1">
    <location>
        <begin position="37"/>
        <end position="58"/>
    </location>
</feature>
<accession>A0A5B7J4A3</accession>
<evidence type="ECO:0000256" key="1">
    <source>
        <dbReference type="SAM" id="Phobius"/>
    </source>
</evidence>
<evidence type="ECO:0000313" key="3">
    <source>
        <dbReference type="Proteomes" id="UP000324222"/>
    </source>
</evidence>
<reference evidence="2 3" key="1">
    <citation type="submission" date="2019-05" db="EMBL/GenBank/DDBJ databases">
        <title>Another draft genome of Portunus trituberculatus and its Hox gene families provides insights of decapod evolution.</title>
        <authorList>
            <person name="Jeong J.-H."/>
            <person name="Song I."/>
            <person name="Kim S."/>
            <person name="Choi T."/>
            <person name="Kim D."/>
            <person name="Ryu S."/>
            <person name="Kim W."/>
        </authorList>
    </citation>
    <scope>NUCLEOTIDE SEQUENCE [LARGE SCALE GENOMIC DNA]</scope>
    <source>
        <tissue evidence="2">Muscle</tissue>
    </source>
</reference>
<sequence>MLWRFELYNDRSERASVHSLGESDRCRAVQIKPLSFLYIDSTVGCIVAATVVVVVVVVER</sequence>
<comment type="caution">
    <text evidence="2">The sequence shown here is derived from an EMBL/GenBank/DDBJ whole genome shotgun (WGS) entry which is preliminary data.</text>
</comment>
<keyword evidence="1" id="KW-1133">Transmembrane helix</keyword>